<keyword evidence="3 9" id="KW-0808">Transferase</keyword>
<feature type="domain" description="Glycosyltransferase 2-like" evidence="8">
    <location>
        <begin position="131"/>
        <end position="323"/>
    </location>
</feature>
<evidence type="ECO:0000259" key="8">
    <source>
        <dbReference type="Pfam" id="PF13632"/>
    </source>
</evidence>
<dbReference type="PANTHER" id="PTHR43867:SF2">
    <property type="entry name" value="CELLULOSE SYNTHASE CATALYTIC SUBUNIT A [UDP-FORMING]"/>
    <property type="match status" value="1"/>
</dbReference>
<dbReference type="AlphaFoldDB" id="A0A650CRY5"/>
<keyword evidence="10" id="KW-1185">Reference proteome</keyword>
<protein>
    <submittedName>
        <fullName evidence="9">Glycosyltransferase</fullName>
    </submittedName>
</protein>
<proteinExistence type="predicted"/>
<dbReference type="KEGG" id="sazo:D1868_10245"/>
<evidence type="ECO:0000313" key="9">
    <source>
        <dbReference type="EMBL" id="QGR20569.1"/>
    </source>
</evidence>
<evidence type="ECO:0000256" key="1">
    <source>
        <dbReference type="ARBA" id="ARBA00004141"/>
    </source>
</evidence>
<dbReference type="GO" id="GO:0016020">
    <property type="term" value="C:membrane"/>
    <property type="evidence" value="ECO:0007669"/>
    <property type="project" value="UniProtKB-SubCell"/>
</dbReference>
<dbReference type="InterPro" id="IPR029044">
    <property type="entry name" value="Nucleotide-diphossugar_trans"/>
</dbReference>
<evidence type="ECO:0000256" key="5">
    <source>
        <dbReference type="ARBA" id="ARBA00022989"/>
    </source>
</evidence>
<dbReference type="PANTHER" id="PTHR43867">
    <property type="entry name" value="CELLULOSE SYNTHASE CATALYTIC SUBUNIT A [UDP-FORMING]"/>
    <property type="match status" value="1"/>
</dbReference>
<feature type="transmembrane region" description="Helical" evidence="7">
    <location>
        <begin position="319"/>
        <end position="340"/>
    </location>
</feature>
<dbReference type="CDD" id="cd06423">
    <property type="entry name" value="CESA_like"/>
    <property type="match status" value="1"/>
</dbReference>
<dbReference type="Proteomes" id="UP000423396">
    <property type="component" value="Chromosome"/>
</dbReference>
<dbReference type="Pfam" id="PF13632">
    <property type="entry name" value="Glyco_trans_2_3"/>
    <property type="match status" value="1"/>
</dbReference>
<dbReference type="EMBL" id="CP045483">
    <property type="protein sequence ID" value="QGR20569.1"/>
    <property type="molecule type" value="Genomic_DNA"/>
</dbReference>
<evidence type="ECO:0000256" key="3">
    <source>
        <dbReference type="ARBA" id="ARBA00022679"/>
    </source>
</evidence>
<keyword evidence="6 7" id="KW-0472">Membrane</keyword>
<evidence type="ECO:0000256" key="2">
    <source>
        <dbReference type="ARBA" id="ARBA00022676"/>
    </source>
</evidence>
<feature type="transmembrane region" description="Helical" evidence="7">
    <location>
        <begin position="287"/>
        <end position="307"/>
    </location>
</feature>
<keyword evidence="5 7" id="KW-1133">Transmembrane helix</keyword>
<evidence type="ECO:0000256" key="7">
    <source>
        <dbReference type="SAM" id="Phobius"/>
    </source>
</evidence>
<evidence type="ECO:0000313" key="10">
    <source>
        <dbReference type="Proteomes" id="UP000423396"/>
    </source>
</evidence>
<comment type="subcellular location">
    <subcellularLocation>
        <location evidence="1">Membrane</location>
        <topology evidence="1">Multi-pass membrane protein</topology>
    </subcellularLocation>
</comment>
<feature type="transmembrane region" description="Helical" evidence="7">
    <location>
        <begin position="6"/>
        <end position="29"/>
    </location>
</feature>
<accession>A0A650CRY5</accession>
<sequence>MPDSFLIIIILLLSFIPALWNLLQVYYYIVGLKATNNTKSQSRGEKFFSIIVAVKGEDRETIKGLVENLSSLDYQNYEVIIVSDDDETHFKQIFDDLSLPKNFRIFRRDNPKGGKAGALNFACSKGIGDYFVFLDADARVDKEFLKRLNEKDFSAAAFKISIYGVETELQKYYKNFTDKVMISLFRGRSSLGLPIFPNGSAFSIRRDILWNMELWKEGAIAEDLELGIRLFLKGVKVDYFHDITILSKAPYTLHDLFKQIERWSYGSSQILLLSLKMLRKGFKGVEGFIYAQQWGIYPLFLLTLLFFNGMEFLFRINQLVLLLPLIIYGVSTMIYALSLGQKEGDFRIVMTIINASTSGYWKGLLKIPYKWRVTPKQRREEESQKSSFKELSIFLFSFINSLYGYWLSSLILLGLAIMESLA</sequence>
<organism evidence="9 10">
    <name type="scientific">Stygiolobus azoricus</name>
    <dbReference type="NCBI Taxonomy" id="41675"/>
    <lineage>
        <taxon>Archaea</taxon>
        <taxon>Thermoproteota</taxon>
        <taxon>Thermoprotei</taxon>
        <taxon>Sulfolobales</taxon>
        <taxon>Sulfolobaceae</taxon>
        <taxon>Stygiolobus</taxon>
    </lineage>
</organism>
<gene>
    <name evidence="9" type="ORF">D1868_10245</name>
</gene>
<keyword evidence="4 7" id="KW-0812">Transmembrane</keyword>
<dbReference type="InterPro" id="IPR050321">
    <property type="entry name" value="Glycosyltr_2/OpgH_subfam"/>
</dbReference>
<dbReference type="Gene3D" id="3.90.550.10">
    <property type="entry name" value="Spore Coat Polysaccharide Biosynthesis Protein SpsA, Chain A"/>
    <property type="match status" value="1"/>
</dbReference>
<dbReference type="OrthoDB" id="46222at2157"/>
<dbReference type="GO" id="GO:0016757">
    <property type="term" value="F:glycosyltransferase activity"/>
    <property type="evidence" value="ECO:0007669"/>
    <property type="project" value="UniProtKB-KW"/>
</dbReference>
<evidence type="ECO:0000256" key="6">
    <source>
        <dbReference type="ARBA" id="ARBA00023136"/>
    </source>
</evidence>
<feature type="transmembrane region" description="Helical" evidence="7">
    <location>
        <begin position="393"/>
        <end position="418"/>
    </location>
</feature>
<reference evidence="9 10" key="1">
    <citation type="submission" date="2019-10" db="EMBL/GenBank/DDBJ databases">
        <title>Genome Sequences from Six Type Strain Members of the Archaeal Family Sulfolobaceae: Acidianus ambivalens, Acidianus infernus, Metallosphaera prunae, Stygiolobus azoricus, Sulfolobus metallicus, and Sulfurisphaera ohwakuensis.</title>
        <authorList>
            <person name="Counts J.A."/>
            <person name="Kelly R.M."/>
        </authorList>
    </citation>
    <scope>NUCLEOTIDE SEQUENCE [LARGE SCALE GENOMIC DNA]</scope>
    <source>
        <strain evidence="9 10">FC6</strain>
    </source>
</reference>
<evidence type="ECO:0000256" key="4">
    <source>
        <dbReference type="ARBA" id="ARBA00022692"/>
    </source>
</evidence>
<keyword evidence="2" id="KW-0328">Glycosyltransferase</keyword>
<dbReference type="InterPro" id="IPR001173">
    <property type="entry name" value="Glyco_trans_2-like"/>
</dbReference>
<dbReference type="SUPFAM" id="SSF53448">
    <property type="entry name" value="Nucleotide-diphospho-sugar transferases"/>
    <property type="match status" value="1"/>
</dbReference>
<name>A0A650CRY5_9CREN</name>